<dbReference type="GO" id="GO:0004828">
    <property type="term" value="F:serine-tRNA ligase activity"/>
    <property type="evidence" value="ECO:0007669"/>
    <property type="project" value="UniProtKB-EC"/>
</dbReference>
<keyword evidence="2 10" id="KW-0436">Ligase</keyword>
<keyword evidence="5" id="KW-0648">Protein biosynthesis</keyword>
<evidence type="ECO:0000313" key="10">
    <source>
        <dbReference type="EMBL" id="UYP46545.1"/>
    </source>
</evidence>
<dbReference type="EC" id="6.1.1.11" evidence="1 7"/>
<keyword evidence="3" id="KW-0547">Nucleotide-binding</keyword>
<dbReference type="Pfam" id="PF00587">
    <property type="entry name" value="tRNA-synt_2b"/>
    <property type="match status" value="1"/>
</dbReference>
<evidence type="ECO:0000256" key="4">
    <source>
        <dbReference type="ARBA" id="ARBA00022840"/>
    </source>
</evidence>
<feature type="coiled-coil region" evidence="8">
    <location>
        <begin position="56"/>
        <end position="83"/>
    </location>
</feature>
<accession>A0ABY6HSQ2</accession>
<evidence type="ECO:0000313" key="11">
    <source>
        <dbReference type="Proteomes" id="UP001208689"/>
    </source>
</evidence>
<dbReference type="SUPFAM" id="SSF55681">
    <property type="entry name" value="Class II aaRS and biotin synthetases"/>
    <property type="match status" value="1"/>
</dbReference>
<dbReference type="InterPro" id="IPR015866">
    <property type="entry name" value="Ser-tRNA-synth_1_N"/>
</dbReference>
<feature type="domain" description="Aminoacyl-transfer RNA synthetases class-II family profile" evidence="9">
    <location>
        <begin position="140"/>
        <end position="411"/>
    </location>
</feature>
<dbReference type="CDD" id="cd00770">
    <property type="entry name" value="SerRS_core"/>
    <property type="match status" value="1"/>
</dbReference>
<proteinExistence type="predicted"/>
<sequence length="430" mass="49334">MLDIKLFRENPEIIRESEKKRFRETENVDKVIEYDTKWRETIQKLQELRAERNSISKSFKSAAKDGKEKIKELKEKSTQIKNQILELEPAQEEYLKKREAYRYKVGNILIDGVPIAKDEEGDEVVRKSGNIPNFDFEIKNHVDLVEQIDGAEIKKASAIAGSRFYYLKGDLVLLNLALLRYATDLLVSRDFTPFWTPFFAKHEVMAEAAELNDFTEQLYKIEGEDLYLIATSEQTLAALHRKEVLDEKTLPRKYCGISTCFRKEAGSHGKDTLGIFRVHQFEKIEQFVFCTPEQAEEIHEILLENAEMIFKSFGIPYRVVSIASGELNDNAAKKYDLEGYFPASGVYRELVSCSNCTDFQARKLDVRCGTLGDKTSYRTANTLNSTAIATERTICCILENFQQADGTVKIPDVLVPYMNGKTYLGKIREE</sequence>
<evidence type="ECO:0000256" key="2">
    <source>
        <dbReference type="ARBA" id="ARBA00022598"/>
    </source>
</evidence>
<dbReference type="InterPro" id="IPR045864">
    <property type="entry name" value="aa-tRNA-synth_II/BPL/LPL"/>
</dbReference>
<dbReference type="PANTHER" id="PTHR11778">
    <property type="entry name" value="SERYL-TRNA SYNTHETASE"/>
    <property type="match status" value="1"/>
</dbReference>
<dbReference type="InterPro" id="IPR010978">
    <property type="entry name" value="tRNA-bd_arm"/>
</dbReference>
<dbReference type="PIRSF" id="PIRSF001529">
    <property type="entry name" value="Ser-tRNA-synth_IIa"/>
    <property type="match status" value="1"/>
</dbReference>
<dbReference type="NCBIfam" id="TIGR00414">
    <property type="entry name" value="serS"/>
    <property type="match status" value="1"/>
</dbReference>
<dbReference type="InterPro" id="IPR002314">
    <property type="entry name" value="aa-tRNA-synt_IIb"/>
</dbReference>
<dbReference type="Gene3D" id="3.30.930.10">
    <property type="entry name" value="Bira Bifunctional Protein, Domain 2"/>
    <property type="match status" value="1"/>
</dbReference>
<keyword evidence="6" id="KW-0030">Aminoacyl-tRNA synthetase</keyword>
<keyword evidence="11" id="KW-1185">Reference proteome</keyword>
<dbReference type="PRINTS" id="PR00981">
    <property type="entry name" value="TRNASYNTHSER"/>
</dbReference>
<keyword evidence="8" id="KW-0175">Coiled coil</keyword>
<dbReference type="SUPFAM" id="SSF46589">
    <property type="entry name" value="tRNA-binding arm"/>
    <property type="match status" value="1"/>
</dbReference>
<name>A0ABY6HSQ2_9ARCH</name>
<dbReference type="Gene3D" id="1.10.287.40">
    <property type="entry name" value="Serine-tRNA synthetase, tRNA binding domain"/>
    <property type="match status" value="1"/>
</dbReference>
<evidence type="ECO:0000256" key="1">
    <source>
        <dbReference type="ARBA" id="ARBA00012840"/>
    </source>
</evidence>
<evidence type="ECO:0000256" key="5">
    <source>
        <dbReference type="ARBA" id="ARBA00022917"/>
    </source>
</evidence>
<evidence type="ECO:0000256" key="6">
    <source>
        <dbReference type="ARBA" id="ARBA00023146"/>
    </source>
</evidence>
<gene>
    <name evidence="10" type="ORF">NEF87_002830</name>
</gene>
<dbReference type="Proteomes" id="UP001208689">
    <property type="component" value="Chromosome"/>
</dbReference>
<organism evidence="10 11">
    <name type="scientific">Candidatus Lokiarchaeum ossiferum</name>
    <dbReference type="NCBI Taxonomy" id="2951803"/>
    <lineage>
        <taxon>Archaea</taxon>
        <taxon>Promethearchaeati</taxon>
        <taxon>Promethearchaeota</taxon>
        <taxon>Promethearchaeia</taxon>
        <taxon>Promethearchaeales</taxon>
        <taxon>Promethearchaeaceae</taxon>
        <taxon>Candidatus Lokiarchaeum</taxon>
    </lineage>
</organism>
<reference evidence="10" key="1">
    <citation type="submission" date="2022-09" db="EMBL/GenBank/DDBJ databases">
        <title>Actin cytoskeleton and complex cell architecture in an #Asgard archaeon.</title>
        <authorList>
            <person name="Ponce Toledo R.I."/>
            <person name="Schleper C."/>
            <person name="Rodrigues Oliveira T."/>
            <person name="Wollweber F."/>
            <person name="Xu J."/>
            <person name="Rittmann S."/>
            <person name="Klingl A."/>
            <person name="Pilhofer M."/>
        </authorList>
    </citation>
    <scope>NUCLEOTIDE SEQUENCE</scope>
    <source>
        <strain evidence="10">B-35</strain>
    </source>
</reference>
<evidence type="ECO:0000256" key="7">
    <source>
        <dbReference type="NCBIfam" id="TIGR00414"/>
    </source>
</evidence>
<dbReference type="InterPro" id="IPR006195">
    <property type="entry name" value="aa-tRNA-synth_II"/>
</dbReference>
<evidence type="ECO:0000256" key="3">
    <source>
        <dbReference type="ARBA" id="ARBA00022741"/>
    </source>
</evidence>
<keyword evidence="4" id="KW-0067">ATP-binding</keyword>
<evidence type="ECO:0000259" key="9">
    <source>
        <dbReference type="PROSITE" id="PS50862"/>
    </source>
</evidence>
<protein>
    <recommendedName>
        <fullName evidence="1 7">Serine--tRNA ligase</fullName>
        <ecNumber evidence="1 7">6.1.1.11</ecNumber>
    </recommendedName>
</protein>
<dbReference type="Pfam" id="PF02403">
    <property type="entry name" value="Seryl_tRNA_N"/>
    <property type="match status" value="1"/>
</dbReference>
<dbReference type="EMBL" id="CP104013">
    <property type="protein sequence ID" value="UYP46545.1"/>
    <property type="molecule type" value="Genomic_DNA"/>
</dbReference>
<dbReference type="InterPro" id="IPR042103">
    <property type="entry name" value="SerRS_1_N_sf"/>
</dbReference>
<evidence type="ECO:0000256" key="8">
    <source>
        <dbReference type="SAM" id="Coils"/>
    </source>
</evidence>
<dbReference type="InterPro" id="IPR002317">
    <property type="entry name" value="Ser-tRNA-ligase_type_1"/>
</dbReference>
<dbReference type="PROSITE" id="PS50862">
    <property type="entry name" value="AA_TRNA_LIGASE_II"/>
    <property type="match status" value="1"/>
</dbReference>
<dbReference type="InterPro" id="IPR033729">
    <property type="entry name" value="SerRS_core"/>
</dbReference>